<protein>
    <submittedName>
        <fullName evidence="6">Presenilin family intramembrane aspartyl protease</fullName>
    </submittedName>
</protein>
<sequence>MKQRTRVLLAGAATVLLFFLVQVGALALVEPFERYQTIEDPTNPLNSVLYIGLLLVATAVMLAVIKYGKQQAIRYVIIATGALVAYYVFSVVGGSLVGGGAAALVVLGLLVHPEWYVIDAAGVVMGMGAAALFGVSFGVFPALLLLVGLAVYDAISVYRTKHMLTLAEGVMNLNVPILFVVPTRLGYSFRDDTASEAAGDDDGEDGERDALFIGLGDAVMPTILVASAAFFLDADAILGVPIPALTAAAGTLVGLVVLLREVLEGEAHAGLPLLNGGAILGYLVGALFAGVPLDIALGIADYL</sequence>
<feature type="transmembrane region" description="Helical" evidence="5">
    <location>
        <begin position="77"/>
        <end position="110"/>
    </location>
</feature>
<feature type="transmembrane region" description="Helical" evidence="5">
    <location>
        <begin position="47"/>
        <end position="65"/>
    </location>
</feature>
<dbReference type="NCBIfam" id="NF041679">
    <property type="entry name" value="IMP_arch_presen"/>
    <property type="match status" value="1"/>
</dbReference>
<keyword evidence="3 5" id="KW-1133">Transmembrane helix</keyword>
<reference evidence="6 7" key="1">
    <citation type="journal article" date="2019" name="Int. J. Syst. Evol. Microbiol.">
        <title>The Global Catalogue of Microorganisms (GCM) 10K type strain sequencing project: providing services to taxonomists for standard genome sequencing and annotation.</title>
        <authorList>
            <consortium name="The Broad Institute Genomics Platform"/>
            <consortium name="The Broad Institute Genome Sequencing Center for Infectious Disease"/>
            <person name="Wu L."/>
            <person name="Ma J."/>
        </authorList>
    </citation>
    <scope>NUCLEOTIDE SEQUENCE [LARGE SCALE GENOMIC DNA]</scope>
    <source>
        <strain evidence="6 7">JCM 16327</strain>
    </source>
</reference>
<evidence type="ECO:0000256" key="4">
    <source>
        <dbReference type="ARBA" id="ARBA00023136"/>
    </source>
</evidence>
<organism evidence="6 7">
    <name type="scientific">Salarchaeum japonicum</name>
    <dbReference type="NCBI Taxonomy" id="555573"/>
    <lineage>
        <taxon>Archaea</taxon>
        <taxon>Methanobacteriati</taxon>
        <taxon>Methanobacteriota</taxon>
        <taxon>Stenosarchaea group</taxon>
        <taxon>Halobacteria</taxon>
        <taxon>Halobacteriales</taxon>
        <taxon>Halobacteriaceae</taxon>
    </lineage>
</organism>
<evidence type="ECO:0000256" key="2">
    <source>
        <dbReference type="ARBA" id="ARBA00022692"/>
    </source>
</evidence>
<dbReference type="Proteomes" id="UP001500194">
    <property type="component" value="Unassembled WGS sequence"/>
</dbReference>
<keyword evidence="4 5" id="KW-0472">Membrane</keyword>
<evidence type="ECO:0000256" key="5">
    <source>
        <dbReference type="SAM" id="Phobius"/>
    </source>
</evidence>
<feature type="transmembrane region" description="Helical" evidence="5">
    <location>
        <begin position="279"/>
        <end position="300"/>
    </location>
</feature>
<keyword evidence="2 5" id="KW-0812">Transmembrane</keyword>
<feature type="transmembrane region" description="Helical" evidence="5">
    <location>
        <begin position="130"/>
        <end position="152"/>
    </location>
</feature>
<dbReference type="EMBL" id="BAAADU010000002">
    <property type="protein sequence ID" value="GAA0656662.1"/>
    <property type="molecule type" value="Genomic_DNA"/>
</dbReference>
<evidence type="ECO:0000313" key="7">
    <source>
        <dbReference type="Proteomes" id="UP001500194"/>
    </source>
</evidence>
<dbReference type="InterPro" id="IPR010545">
    <property type="entry name" value="SPP"/>
</dbReference>
<name>A0AAV3T549_9EURY</name>
<dbReference type="GO" id="GO:0042500">
    <property type="term" value="F:aspartic endopeptidase activity, intramembrane cleaving"/>
    <property type="evidence" value="ECO:0007669"/>
    <property type="project" value="InterPro"/>
</dbReference>
<dbReference type="Pfam" id="PF06550">
    <property type="entry name" value="SPP"/>
    <property type="match status" value="1"/>
</dbReference>
<evidence type="ECO:0000256" key="1">
    <source>
        <dbReference type="ARBA" id="ARBA00004127"/>
    </source>
</evidence>
<gene>
    <name evidence="6" type="ORF">GCM10009019_20840</name>
</gene>
<dbReference type="GeneID" id="68573236"/>
<proteinExistence type="predicted"/>
<accession>A0AAV3T549</accession>
<dbReference type="InterPro" id="IPR006639">
    <property type="entry name" value="Preselin/SPP"/>
</dbReference>
<evidence type="ECO:0000256" key="3">
    <source>
        <dbReference type="ARBA" id="ARBA00022989"/>
    </source>
</evidence>
<dbReference type="GO" id="GO:0006508">
    <property type="term" value="P:proteolysis"/>
    <property type="evidence" value="ECO:0007669"/>
    <property type="project" value="UniProtKB-KW"/>
</dbReference>
<dbReference type="RefSeq" id="WP_227259843.1">
    <property type="nucleotide sequence ID" value="NZ_BAAADU010000002.1"/>
</dbReference>
<keyword evidence="6" id="KW-0645">Protease</keyword>
<dbReference type="GO" id="GO:0012505">
    <property type="term" value="C:endomembrane system"/>
    <property type="evidence" value="ECO:0007669"/>
    <property type="project" value="UniProtKB-SubCell"/>
</dbReference>
<dbReference type="GO" id="GO:0016020">
    <property type="term" value="C:membrane"/>
    <property type="evidence" value="ECO:0007669"/>
    <property type="project" value="InterPro"/>
</dbReference>
<feature type="transmembrane region" description="Helical" evidence="5">
    <location>
        <begin position="210"/>
        <end position="231"/>
    </location>
</feature>
<keyword evidence="7" id="KW-1185">Reference proteome</keyword>
<comment type="caution">
    <text evidence="6">The sequence shown here is derived from an EMBL/GenBank/DDBJ whole genome shotgun (WGS) entry which is preliminary data.</text>
</comment>
<keyword evidence="6" id="KW-0378">Hydrolase</keyword>
<feature type="transmembrane region" description="Helical" evidence="5">
    <location>
        <begin position="238"/>
        <end position="259"/>
    </location>
</feature>
<evidence type="ECO:0000313" key="6">
    <source>
        <dbReference type="EMBL" id="GAA0656662.1"/>
    </source>
</evidence>
<dbReference type="SMART" id="SM00730">
    <property type="entry name" value="PSN"/>
    <property type="match status" value="1"/>
</dbReference>
<comment type="subcellular location">
    <subcellularLocation>
        <location evidence="1">Endomembrane system</location>
        <topology evidence="1">Multi-pass membrane protein</topology>
    </subcellularLocation>
</comment>
<dbReference type="AlphaFoldDB" id="A0AAV3T549"/>